<keyword evidence="2 4" id="KW-0863">Zinc-finger</keyword>
<dbReference type="GO" id="GO:0006511">
    <property type="term" value="P:ubiquitin-dependent protein catabolic process"/>
    <property type="evidence" value="ECO:0007669"/>
    <property type="project" value="TreeGrafter"/>
</dbReference>
<dbReference type="GO" id="GO:0061630">
    <property type="term" value="F:ubiquitin protein ligase activity"/>
    <property type="evidence" value="ECO:0007669"/>
    <property type="project" value="TreeGrafter"/>
</dbReference>
<dbReference type="Gene3D" id="3.30.40.10">
    <property type="entry name" value="Zinc/RING finger domain, C3HC4 (zinc finger)"/>
    <property type="match status" value="2"/>
</dbReference>
<evidence type="ECO:0000256" key="3">
    <source>
        <dbReference type="ARBA" id="ARBA00022833"/>
    </source>
</evidence>
<accession>A0AAV5HPU3</accession>
<dbReference type="GO" id="GO:0008270">
    <property type="term" value="F:zinc ion binding"/>
    <property type="evidence" value="ECO:0007669"/>
    <property type="project" value="UniProtKB-KW"/>
</dbReference>
<evidence type="ECO:0000313" key="6">
    <source>
        <dbReference type="EMBL" id="GKU90832.1"/>
    </source>
</evidence>
<dbReference type="InterPro" id="IPR011016">
    <property type="entry name" value="Znf_RING-CH"/>
</dbReference>
<evidence type="ECO:0000256" key="2">
    <source>
        <dbReference type="ARBA" id="ARBA00022771"/>
    </source>
</evidence>
<dbReference type="Proteomes" id="UP001054252">
    <property type="component" value="Unassembled WGS sequence"/>
</dbReference>
<comment type="caution">
    <text evidence="6">The sequence shown here is derived from an EMBL/GenBank/DDBJ whole genome shotgun (WGS) entry which is preliminary data.</text>
</comment>
<dbReference type="CDD" id="cd16454">
    <property type="entry name" value="RING-H2_PA-TM-RING"/>
    <property type="match status" value="1"/>
</dbReference>
<reference evidence="6 7" key="1">
    <citation type="journal article" date="2021" name="Commun. Biol.">
        <title>The genome of Shorea leprosula (Dipterocarpaceae) highlights the ecological relevance of drought in aseasonal tropical rainforests.</title>
        <authorList>
            <person name="Ng K.K.S."/>
            <person name="Kobayashi M.J."/>
            <person name="Fawcett J.A."/>
            <person name="Hatakeyama M."/>
            <person name="Paape T."/>
            <person name="Ng C.H."/>
            <person name="Ang C.C."/>
            <person name="Tnah L.H."/>
            <person name="Lee C.T."/>
            <person name="Nishiyama T."/>
            <person name="Sese J."/>
            <person name="O'Brien M.J."/>
            <person name="Copetti D."/>
            <person name="Mohd Noor M.I."/>
            <person name="Ong R.C."/>
            <person name="Putra M."/>
            <person name="Sireger I.Z."/>
            <person name="Indrioko S."/>
            <person name="Kosugi Y."/>
            <person name="Izuno A."/>
            <person name="Isagi Y."/>
            <person name="Lee S.L."/>
            <person name="Shimizu K.K."/>
        </authorList>
    </citation>
    <scope>NUCLEOTIDE SEQUENCE [LARGE SCALE GENOMIC DNA]</scope>
    <source>
        <strain evidence="6">214</strain>
    </source>
</reference>
<dbReference type="PANTHER" id="PTHR22765">
    <property type="entry name" value="RING FINGER AND PROTEASE ASSOCIATED DOMAIN-CONTAINING"/>
    <property type="match status" value="1"/>
</dbReference>
<name>A0AAV5HPU3_9ROSI</name>
<dbReference type="SMART" id="SM00744">
    <property type="entry name" value="RINGv"/>
    <property type="match status" value="1"/>
</dbReference>
<dbReference type="PANTHER" id="PTHR22765:SF434">
    <property type="entry name" value="GB|AAD18119.1-RELATED"/>
    <property type="match status" value="1"/>
</dbReference>
<proteinExistence type="predicted"/>
<dbReference type="InterPro" id="IPR001841">
    <property type="entry name" value="Znf_RING"/>
</dbReference>
<protein>
    <recommendedName>
        <fullName evidence="5">RING-type domain-containing protein</fullName>
    </recommendedName>
</protein>
<evidence type="ECO:0000259" key="5">
    <source>
        <dbReference type="PROSITE" id="PS50089"/>
    </source>
</evidence>
<feature type="domain" description="RING-type" evidence="5">
    <location>
        <begin position="397"/>
        <end position="439"/>
    </location>
</feature>
<dbReference type="InterPro" id="IPR051826">
    <property type="entry name" value="E3_ubiquitin-ligase_domain"/>
</dbReference>
<dbReference type="InterPro" id="IPR013083">
    <property type="entry name" value="Znf_RING/FYVE/PHD"/>
</dbReference>
<evidence type="ECO:0000313" key="7">
    <source>
        <dbReference type="Proteomes" id="UP001054252"/>
    </source>
</evidence>
<evidence type="ECO:0000256" key="4">
    <source>
        <dbReference type="PROSITE-ProRule" id="PRU00175"/>
    </source>
</evidence>
<sequence>MAIPKFLHQQIPIPLSGFRLKFKVWATTTKDPALDGTLETRFWCRRRKFLRRPDGSEHQYHDLISPPLSSSLTFPTSILAHPLECKTLISNELARVLILREDLYREPCQFLASKIVNFAREFIGRGHSEVHLVAEVELLDRVKYDEGMVGRIYGNVDNFIGMDIIAECLAWWKTVKRMKQQKSFNPNEIHYCMNKNKCIVTSNLSQLMIKLPCGHLFHRSCAYSFVVKKKICPLCHSKISMTKATDTTLPSLGTTLEIRLRHRQQFWTKYPNGSESLDNDHSLSPPFCFLIPIPDVNVLALPLSCKIFFLSALPCMLPFPPCSFEVHTVAADLARFAVREMVESQRRGSRGISMFVDFEFLQVFVDDLFQRAVEKTCEGLKRENSFVPNGGADMGVCAVCLEDMSGGATELIEMPCRHYFHQSCILAWLVKTLSCPLCRASVRQCSTDDDDDA</sequence>
<dbReference type="PROSITE" id="PS50089">
    <property type="entry name" value="ZF_RING_2"/>
    <property type="match status" value="2"/>
</dbReference>
<organism evidence="6 7">
    <name type="scientific">Rubroshorea leprosula</name>
    <dbReference type="NCBI Taxonomy" id="152421"/>
    <lineage>
        <taxon>Eukaryota</taxon>
        <taxon>Viridiplantae</taxon>
        <taxon>Streptophyta</taxon>
        <taxon>Embryophyta</taxon>
        <taxon>Tracheophyta</taxon>
        <taxon>Spermatophyta</taxon>
        <taxon>Magnoliopsida</taxon>
        <taxon>eudicotyledons</taxon>
        <taxon>Gunneridae</taxon>
        <taxon>Pentapetalae</taxon>
        <taxon>rosids</taxon>
        <taxon>malvids</taxon>
        <taxon>Malvales</taxon>
        <taxon>Dipterocarpaceae</taxon>
        <taxon>Rubroshorea</taxon>
    </lineage>
</organism>
<dbReference type="EMBL" id="BPVZ01000004">
    <property type="protein sequence ID" value="GKU90832.1"/>
    <property type="molecule type" value="Genomic_DNA"/>
</dbReference>
<evidence type="ECO:0000256" key="1">
    <source>
        <dbReference type="ARBA" id="ARBA00022723"/>
    </source>
</evidence>
<dbReference type="SMART" id="SM00184">
    <property type="entry name" value="RING"/>
    <property type="match status" value="2"/>
</dbReference>
<dbReference type="SUPFAM" id="SSF57850">
    <property type="entry name" value="RING/U-box"/>
    <property type="match status" value="2"/>
</dbReference>
<keyword evidence="3" id="KW-0862">Zinc</keyword>
<dbReference type="Pfam" id="PF13639">
    <property type="entry name" value="zf-RING_2"/>
    <property type="match status" value="2"/>
</dbReference>
<keyword evidence="1" id="KW-0479">Metal-binding</keyword>
<gene>
    <name evidence="6" type="ORF">SLEP1_g4778</name>
</gene>
<feature type="domain" description="RING-type" evidence="5">
    <location>
        <begin position="198"/>
        <end position="236"/>
    </location>
</feature>
<dbReference type="AlphaFoldDB" id="A0AAV5HPU3"/>
<keyword evidence="7" id="KW-1185">Reference proteome</keyword>